<gene>
    <name evidence="2" type="ORF">UFOVP787_176</name>
</gene>
<dbReference type="SUPFAM" id="SSF53300">
    <property type="entry name" value="vWA-like"/>
    <property type="match status" value="1"/>
</dbReference>
<dbReference type="Gene3D" id="3.40.50.410">
    <property type="entry name" value="von Willebrand factor, type A domain"/>
    <property type="match status" value="1"/>
</dbReference>
<dbReference type="InterPro" id="IPR036465">
    <property type="entry name" value="vWFA_dom_sf"/>
</dbReference>
<evidence type="ECO:0000313" key="2">
    <source>
        <dbReference type="EMBL" id="CAB4162910.1"/>
    </source>
</evidence>
<proteinExistence type="predicted"/>
<dbReference type="EMBL" id="LR796734">
    <property type="protein sequence ID" value="CAB4162910.1"/>
    <property type="molecule type" value="Genomic_DNA"/>
</dbReference>
<protein>
    <submittedName>
        <fullName evidence="2">VWFA domain containing protein</fullName>
    </submittedName>
</protein>
<feature type="domain" description="VWFA" evidence="1">
    <location>
        <begin position="2"/>
        <end position="137"/>
    </location>
</feature>
<accession>A0A6J5NT22</accession>
<dbReference type="CDD" id="cd00198">
    <property type="entry name" value="vWFA"/>
    <property type="match status" value="1"/>
</dbReference>
<name>A0A6J5NT22_9CAUD</name>
<dbReference type="Pfam" id="PF00092">
    <property type="entry name" value="VWA"/>
    <property type="match status" value="1"/>
</dbReference>
<evidence type="ECO:0000259" key="1">
    <source>
        <dbReference type="Pfam" id="PF00092"/>
    </source>
</evidence>
<organism evidence="2">
    <name type="scientific">uncultured Caudovirales phage</name>
    <dbReference type="NCBI Taxonomy" id="2100421"/>
    <lineage>
        <taxon>Viruses</taxon>
        <taxon>Duplodnaviria</taxon>
        <taxon>Heunggongvirae</taxon>
        <taxon>Uroviricota</taxon>
        <taxon>Caudoviricetes</taxon>
        <taxon>Peduoviridae</taxon>
        <taxon>Maltschvirus</taxon>
        <taxon>Maltschvirus maltsch</taxon>
    </lineage>
</organism>
<dbReference type="InterPro" id="IPR002035">
    <property type="entry name" value="VWF_A"/>
</dbReference>
<reference evidence="2" key="1">
    <citation type="submission" date="2020-04" db="EMBL/GenBank/DDBJ databases">
        <authorList>
            <person name="Chiriac C."/>
            <person name="Salcher M."/>
            <person name="Ghai R."/>
            <person name="Kavagutti S V."/>
        </authorList>
    </citation>
    <scope>NUCLEOTIDE SEQUENCE</scope>
</reference>
<sequence length="211" mass="23256">MNVYILLDRSGSMQNLWDEALGAINMYVDKLSKETNVYMAVFDTDYEVIRQSNAGSWKPVTNEDASPRGMTALYDASARIIQRAIDDNSEKTVVVVMTDGEENSSKNYRHADVKDLVAKVDAKKWELIFLGANFDKVGNVAASYGRTNDKFVNMSEKGMRNFMSGTLATSTMAYASGAAAMSFTDKDKKEANAIDDPFQIKLNVAVGGVKK</sequence>